<evidence type="ECO:0000313" key="2">
    <source>
        <dbReference type="Proteomes" id="UP001319882"/>
    </source>
</evidence>
<keyword evidence="2" id="KW-1185">Reference proteome</keyword>
<sequence>MQRLPEVGRYPGIAYGLEETPSYARSVVKFGDGYEQRSRRGINPLLKSWSMRWPHLKHAEVKILVGFINAAGGVDAFLWTHPITKAEHKVVCDDGAKIVYDAKGRATVTATLREVVA</sequence>
<reference evidence="1 2" key="1">
    <citation type="journal article" date="2021" name="Sci. Rep.">
        <title>Genome analysis of a halophilic bacterium Halomonas malpeensis YU-PRIM-29(T) reveals its exopolysaccharide and pigment producing capabilities.</title>
        <authorList>
            <person name="Athmika"/>
            <person name="Ghate S.D."/>
            <person name="Arun A.B."/>
            <person name="Rao S.S."/>
            <person name="Kumar S.T.A."/>
            <person name="Kandiyil M.K."/>
            <person name="Saptami K."/>
            <person name="Rekha P.D."/>
        </authorList>
    </citation>
    <scope>NUCLEOTIDE SEQUENCE [LARGE SCALE GENOMIC DNA]</scope>
    <source>
        <strain evidence="2">prim 29</strain>
    </source>
</reference>
<accession>A0ABS8DUI3</accession>
<evidence type="ECO:0000313" key="1">
    <source>
        <dbReference type="EMBL" id="MCB8889924.1"/>
    </source>
</evidence>
<dbReference type="RefSeq" id="WP_227390590.1">
    <property type="nucleotide sequence ID" value="NZ_JBHSCJ010000002.1"/>
</dbReference>
<dbReference type="Proteomes" id="UP001319882">
    <property type="component" value="Unassembled WGS sequence"/>
</dbReference>
<dbReference type="Pfam" id="PF05939">
    <property type="entry name" value="Phage_min_tail"/>
    <property type="match status" value="1"/>
</dbReference>
<protein>
    <submittedName>
        <fullName evidence="1">Phage tail protein</fullName>
    </submittedName>
</protein>
<comment type="caution">
    <text evidence="1">The sequence shown here is derived from an EMBL/GenBank/DDBJ whole genome shotgun (WGS) entry which is preliminary data.</text>
</comment>
<dbReference type="EMBL" id="WHVL01000005">
    <property type="protein sequence ID" value="MCB8889924.1"/>
    <property type="molecule type" value="Genomic_DNA"/>
</dbReference>
<dbReference type="InterPro" id="IPR010265">
    <property type="entry name" value="Phage_lambda_TipM"/>
</dbReference>
<organism evidence="1 2">
    <name type="scientific">Vreelandella malpeensis</name>
    <dbReference type="NCBI Taxonomy" id="1172368"/>
    <lineage>
        <taxon>Bacteria</taxon>
        <taxon>Pseudomonadati</taxon>
        <taxon>Pseudomonadota</taxon>
        <taxon>Gammaproteobacteria</taxon>
        <taxon>Oceanospirillales</taxon>
        <taxon>Halomonadaceae</taxon>
        <taxon>Vreelandella</taxon>
    </lineage>
</organism>
<gene>
    <name evidence="1" type="ORF">GEV37_12455</name>
</gene>
<name>A0ABS8DUI3_9GAMM</name>
<proteinExistence type="predicted"/>